<dbReference type="PROSITE" id="PS50086">
    <property type="entry name" value="TBC_RABGAP"/>
    <property type="match status" value="1"/>
</dbReference>
<evidence type="ECO:0000313" key="4">
    <source>
        <dbReference type="EMBL" id="CUS22434.1"/>
    </source>
</evidence>
<feature type="compositionally biased region" description="Polar residues" evidence="2">
    <location>
        <begin position="468"/>
        <end position="480"/>
    </location>
</feature>
<dbReference type="PANTHER" id="PTHR22957">
    <property type="entry name" value="TBC1 DOMAIN FAMILY MEMBER GTPASE-ACTIVATING PROTEIN"/>
    <property type="match status" value="1"/>
</dbReference>
<dbReference type="Gene3D" id="1.10.472.80">
    <property type="entry name" value="Ypt/Rab-GAP domain of gyp1p, domain 3"/>
    <property type="match status" value="1"/>
</dbReference>
<feature type="region of interest" description="Disordered" evidence="2">
    <location>
        <begin position="457"/>
        <end position="480"/>
    </location>
</feature>
<dbReference type="SMART" id="SM00164">
    <property type="entry name" value="TBC"/>
    <property type="match status" value="1"/>
</dbReference>
<evidence type="ECO:0000256" key="1">
    <source>
        <dbReference type="ARBA" id="ARBA00022468"/>
    </source>
</evidence>
<dbReference type="InterPro" id="IPR000195">
    <property type="entry name" value="Rab-GAP-TBC_dom"/>
</dbReference>
<gene>
    <name evidence="4" type="ORF">LAQU0_S05e05270g</name>
</gene>
<keyword evidence="1" id="KW-0343">GTPase activation</keyword>
<dbReference type="Gene3D" id="1.10.8.270">
    <property type="entry name" value="putative rabgap domain of human tbc1 domain family member 14 like domains"/>
    <property type="match status" value="1"/>
</dbReference>
<dbReference type="PANTHER" id="PTHR22957:SF502">
    <property type="entry name" value="SMALL G PROTEIN SIGNALING MODULATOR 2-RELATED"/>
    <property type="match status" value="1"/>
</dbReference>
<organism evidence="4 5">
    <name type="scientific">Lachancea quebecensis</name>
    <dbReference type="NCBI Taxonomy" id="1654605"/>
    <lineage>
        <taxon>Eukaryota</taxon>
        <taxon>Fungi</taxon>
        <taxon>Dikarya</taxon>
        <taxon>Ascomycota</taxon>
        <taxon>Saccharomycotina</taxon>
        <taxon>Saccharomycetes</taxon>
        <taxon>Saccharomycetales</taxon>
        <taxon>Saccharomycetaceae</taxon>
        <taxon>Lachancea</taxon>
    </lineage>
</organism>
<name>A0A0P1KYQ2_9SACH</name>
<feature type="domain" description="Rab-GAP TBC" evidence="3">
    <location>
        <begin position="375"/>
        <end position="615"/>
    </location>
</feature>
<dbReference type="EMBL" id="LN890537">
    <property type="protein sequence ID" value="CUS22434.1"/>
    <property type="molecule type" value="Genomic_DNA"/>
</dbReference>
<keyword evidence="5" id="KW-1185">Reference proteome</keyword>
<dbReference type="OrthoDB" id="10264062at2759"/>
<sequence>MSTELLFCKSKVYVHCSKKAEDNIAGFLLITRDAQQPSLEATLSWIPERELSKLQLNELNRADGATAKSAKIKKELILQAQYAAWAFCIKLSSIYSIQFRAPSPSGWWYGSIAINSKNSHDQGSIPILFFHDKECASTLAKQKALNKSFDPFSGTDIYWGASDFRDAITQLVDVKQTLVDPTIWLVNASLDDLRNFSPQDKKVEAEASAKASTSPKFWDMLDQARWNVMSKFADFTSKSTNKVVNIWSQHPLIQFVDKHNNNPYVKKIMTNPKVQEIQDDFDSAKIYLAKWALGVKEQAEKYQTANGLDDTYRRLLFNELGSDGEDIKLTDEELNVAMQRSHPLTRQKWDSFFDSEGRLLMTVQEVKDYIFHGGVADMELRKDVWLFLLEVFPWDSSLEERQELAQTLRESYRANYKSKWEYRQPHPDEDEESYWHDQVLRVEKDVKRNDRDLSLYKHNTETGEAPASPQQDLDQGADQTDSDVWTVRNPHLQSLRSILLSYNIYNNDLGYVQGMCDLLSPIYYILQDEELSFWAFVNFMRRMERNFLRDQSGIRDQMMALTDLCQLMLPKMSAHLAKCDSSNLFFCFRMLIVWFKREFEFEDVCSIWEVFLTDFYSSQFQIFFMLAVLQKNSTPVMNNLDQFDQVLKFFNELKGTMDWSDLMIRSELLFVKFKKIMDTLERRAELAEYTLLTSDGNVVNESSAVCDQNALATQTSLVTENLKQLLSKKIVIKREPARNKHSIR</sequence>
<reference evidence="5" key="1">
    <citation type="submission" date="2015-10" db="EMBL/GenBank/DDBJ databases">
        <authorList>
            <person name="Devillers H."/>
        </authorList>
    </citation>
    <scope>NUCLEOTIDE SEQUENCE [LARGE SCALE GENOMIC DNA]</scope>
</reference>
<dbReference type="InterPro" id="IPR035969">
    <property type="entry name" value="Rab-GAP_TBC_sf"/>
</dbReference>
<proteinExistence type="predicted"/>
<evidence type="ECO:0000259" key="3">
    <source>
        <dbReference type="PROSITE" id="PS50086"/>
    </source>
</evidence>
<evidence type="ECO:0000313" key="5">
    <source>
        <dbReference type="Proteomes" id="UP000236544"/>
    </source>
</evidence>
<accession>A0A0P1KYQ2</accession>
<dbReference type="AlphaFoldDB" id="A0A0P1KYQ2"/>
<dbReference type="GO" id="GO:0005096">
    <property type="term" value="F:GTPase activator activity"/>
    <property type="evidence" value="ECO:0007669"/>
    <property type="project" value="UniProtKB-KW"/>
</dbReference>
<evidence type="ECO:0000256" key="2">
    <source>
        <dbReference type="SAM" id="MobiDB-lite"/>
    </source>
</evidence>
<dbReference type="SUPFAM" id="SSF47923">
    <property type="entry name" value="Ypt/Rab-GAP domain of gyp1p"/>
    <property type="match status" value="2"/>
</dbReference>
<dbReference type="Pfam" id="PF00566">
    <property type="entry name" value="RabGAP-TBC"/>
    <property type="match status" value="1"/>
</dbReference>
<protein>
    <submittedName>
        <fullName evidence="4">LAQU0S05e05270g1_1</fullName>
    </submittedName>
</protein>
<dbReference type="Proteomes" id="UP000236544">
    <property type="component" value="Unassembled WGS sequence"/>
</dbReference>